<dbReference type="SUPFAM" id="SSF52833">
    <property type="entry name" value="Thioredoxin-like"/>
    <property type="match status" value="1"/>
</dbReference>
<reference evidence="1" key="1">
    <citation type="submission" date="2019-02" db="EMBL/GenBank/DDBJ databases">
        <authorList>
            <person name="Li S.-H."/>
        </authorList>
    </citation>
    <scope>NUCLEOTIDE SEQUENCE</scope>
    <source>
        <strain evidence="1">IMCC8485</strain>
    </source>
</reference>
<dbReference type="EMBL" id="SHNP01000002">
    <property type="protein sequence ID" value="MCX2973265.1"/>
    <property type="molecule type" value="Genomic_DNA"/>
</dbReference>
<evidence type="ECO:0008006" key="3">
    <source>
        <dbReference type="Google" id="ProtNLM"/>
    </source>
</evidence>
<proteinExistence type="predicted"/>
<organism evidence="1 2">
    <name type="scientific">Candidatus Seongchinamella marina</name>
    <dbReference type="NCBI Taxonomy" id="2518990"/>
    <lineage>
        <taxon>Bacteria</taxon>
        <taxon>Pseudomonadati</taxon>
        <taxon>Pseudomonadota</taxon>
        <taxon>Gammaproteobacteria</taxon>
        <taxon>Cellvibrionales</taxon>
        <taxon>Halieaceae</taxon>
        <taxon>Seongchinamella</taxon>
    </lineage>
</organism>
<evidence type="ECO:0000313" key="2">
    <source>
        <dbReference type="Proteomes" id="UP001143307"/>
    </source>
</evidence>
<dbReference type="InterPro" id="IPR036282">
    <property type="entry name" value="Glutathione-S-Trfase_C_sf"/>
</dbReference>
<dbReference type="InterPro" id="IPR036249">
    <property type="entry name" value="Thioredoxin-like_sf"/>
</dbReference>
<protein>
    <recommendedName>
        <fullName evidence="3">Glutathione S-transferase</fullName>
    </recommendedName>
</protein>
<comment type="caution">
    <text evidence="1">The sequence shown here is derived from an EMBL/GenBank/DDBJ whole genome shotgun (WGS) entry which is preliminary data.</text>
</comment>
<gene>
    <name evidence="1" type="ORF">EYC87_06650</name>
</gene>
<dbReference type="SUPFAM" id="SSF47616">
    <property type="entry name" value="GST C-terminal domain-like"/>
    <property type="match status" value="1"/>
</dbReference>
<dbReference type="Proteomes" id="UP001143307">
    <property type="component" value="Unassembled WGS sequence"/>
</dbReference>
<dbReference type="RefSeq" id="WP_279252203.1">
    <property type="nucleotide sequence ID" value="NZ_SHNP01000002.1"/>
</dbReference>
<evidence type="ECO:0000313" key="1">
    <source>
        <dbReference type="EMBL" id="MCX2973265.1"/>
    </source>
</evidence>
<sequence length="251" mass="27561">MEYISVTDAIEAPGLRLVLSAGVPGPWGESAKALLAYKGLEYQPVLQEGGGENAELLAWTGQTSAPVLVSDNLPAACHWLDLLMLLERLKPNPPLLPEDPMQRANAIGLCALIIGVDGFGWARRMSMIEPMMKLSPVPELALRMAHKYGYSSDAFATAPARMRLICDALEEHLSHQDGDYFFGASPGAVDFYWANFAGMIKPLAPALNPMPDWIRPIYTATDPEQQACLLPALEAHRDMMYERHIATPLDF</sequence>
<keyword evidence="2" id="KW-1185">Reference proteome</keyword>
<dbReference type="Gene3D" id="1.20.1050.10">
    <property type="match status" value="1"/>
</dbReference>
<accession>A0ABT3SUE1</accession>
<name>A0ABT3SUE1_9GAMM</name>
<dbReference type="Gene3D" id="3.40.30.10">
    <property type="entry name" value="Glutaredoxin"/>
    <property type="match status" value="1"/>
</dbReference>